<dbReference type="Pfam" id="PF20658">
    <property type="entry name" value="MSG_insertion"/>
    <property type="match status" value="1"/>
</dbReference>
<name>A0A0B8P289_9VIBR</name>
<sequence>MLAEFAPRNQELLSKRDYLQSQIDEFHKTHRSFTTQQYQEFLTDIGYLLPEGEDFTIETQNLDQEITSMAAPQLVVPIKNARFALNAANARWGSLYDALYGSDVIPSTHGMQAGKKYNPARGKRVIEFAKTMLDEVFPLDEVLTTT</sequence>
<evidence type="ECO:0000259" key="1">
    <source>
        <dbReference type="Pfam" id="PF20656"/>
    </source>
</evidence>
<dbReference type="AlphaFoldDB" id="A0A0B8P289"/>
<proteinExistence type="predicted"/>
<feature type="domain" description="Malate synthase N-terminal" evidence="1">
    <location>
        <begin position="3"/>
        <end position="30"/>
    </location>
</feature>
<dbReference type="PANTHER" id="PTHR42739">
    <property type="entry name" value="MALATE SYNTHASE G"/>
    <property type="match status" value="1"/>
</dbReference>
<dbReference type="InterPro" id="IPR048356">
    <property type="entry name" value="MS_N"/>
</dbReference>
<dbReference type="GO" id="GO:0006097">
    <property type="term" value="P:glyoxylate cycle"/>
    <property type="evidence" value="ECO:0007669"/>
    <property type="project" value="InterPro"/>
</dbReference>
<dbReference type="GO" id="GO:0004474">
    <property type="term" value="F:malate synthase activity"/>
    <property type="evidence" value="ECO:0007669"/>
    <property type="project" value="InterPro"/>
</dbReference>
<dbReference type="Proteomes" id="UP000031670">
    <property type="component" value="Unassembled WGS sequence"/>
</dbReference>
<dbReference type="Gene3D" id="3.20.20.360">
    <property type="entry name" value="Malate synthase, domain 3"/>
    <property type="match status" value="1"/>
</dbReference>
<dbReference type="InterPro" id="IPR011076">
    <property type="entry name" value="Malate_synth_sf"/>
</dbReference>
<dbReference type="InterPro" id="IPR046363">
    <property type="entry name" value="MS_N_TIM-barrel_dom"/>
</dbReference>
<accession>A0A0B8P289</accession>
<dbReference type="EMBL" id="BBSA01000001">
    <property type="protein sequence ID" value="GAM60336.1"/>
    <property type="molecule type" value="Genomic_DNA"/>
</dbReference>
<dbReference type="GO" id="GO:0005829">
    <property type="term" value="C:cytosol"/>
    <property type="evidence" value="ECO:0007669"/>
    <property type="project" value="TreeGrafter"/>
</dbReference>
<dbReference type="GO" id="GO:0000287">
    <property type="term" value="F:magnesium ion binding"/>
    <property type="evidence" value="ECO:0007669"/>
    <property type="project" value="TreeGrafter"/>
</dbReference>
<protein>
    <submittedName>
        <fullName evidence="3">Malate synthase G</fullName>
    </submittedName>
</protein>
<reference evidence="3 4" key="1">
    <citation type="submission" date="2015-01" db="EMBL/GenBank/DDBJ databases">
        <title>Vibrio sp. C5 JCM 19232 whole genome shotgun sequence.</title>
        <authorList>
            <person name="Sawabe T."/>
            <person name="Meirelles P."/>
            <person name="Feng G."/>
            <person name="Sayaka M."/>
            <person name="Hattori M."/>
            <person name="Ohkuma M."/>
        </authorList>
    </citation>
    <scope>NUCLEOTIDE SEQUENCE [LARGE SCALE GENOMIC DNA]</scope>
    <source>
        <strain evidence="3 4">JCM19232</strain>
    </source>
</reference>
<evidence type="ECO:0000313" key="4">
    <source>
        <dbReference type="Proteomes" id="UP000031670"/>
    </source>
</evidence>
<evidence type="ECO:0000313" key="3">
    <source>
        <dbReference type="EMBL" id="GAM60336.1"/>
    </source>
</evidence>
<gene>
    <name evidence="3" type="ORF">JCM19232_669</name>
</gene>
<dbReference type="PANTHER" id="PTHR42739:SF1">
    <property type="entry name" value="MALATE SYNTHASE G"/>
    <property type="match status" value="1"/>
</dbReference>
<feature type="domain" description="Malate synthase G alpha-beta insertion" evidence="2">
    <location>
        <begin position="117"/>
        <end position="141"/>
    </location>
</feature>
<dbReference type="InterPro" id="IPR006253">
    <property type="entry name" value="Malate_synthG"/>
</dbReference>
<dbReference type="SUPFAM" id="SSF51645">
    <property type="entry name" value="Malate synthase G"/>
    <property type="match status" value="1"/>
</dbReference>
<dbReference type="InterPro" id="IPR048357">
    <property type="entry name" value="MSG_insertion"/>
</dbReference>
<organism evidence="3 4">
    <name type="scientific">Vibrio ishigakensis</name>
    <dbReference type="NCBI Taxonomy" id="1481914"/>
    <lineage>
        <taxon>Bacteria</taxon>
        <taxon>Pseudomonadati</taxon>
        <taxon>Pseudomonadota</taxon>
        <taxon>Gammaproteobacteria</taxon>
        <taxon>Vibrionales</taxon>
        <taxon>Vibrionaceae</taxon>
        <taxon>Vibrio</taxon>
    </lineage>
</organism>
<reference evidence="3 4" key="2">
    <citation type="submission" date="2015-01" db="EMBL/GenBank/DDBJ databases">
        <authorList>
            <consortium name="NBRP consortium"/>
            <person name="Sawabe T."/>
            <person name="Meirelles P."/>
            <person name="Feng G."/>
            <person name="Sayaka M."/>
            <person name="Hattori M."/>
            <person name="Ohkuma M."/>
        </authorList>
    </citation>
    <scope>NUCLEOTIDE SEQUENCE [LARGE SCALE GENOMIC DNA]</scope>
    <source>
        <strain evidence="3 4">JCM19232</strain>
    </source>
</reference>
<dbReference type="GO" id="GO:0009436">
    <property type="term" value="P:glyoxylate catabolic process"/>
    <property type="evidence" value="ECO:0007669"/>
    <property type="project" value="TreeGrafter"/>
</dbReference>
<comment type="caution">
    <text evidence="3">The sequence shown here is derived from an EMBL/GenBank/DDBJ whole genome shotgun (WGS) entry which is preliminary data.</text>
</comment>
<dbReference type="Pfam" id="PF20656">
    <property type="entry name" value="MS_N"/>
    <property type="match status" value="1"/>
</dbReference>
<evidence type="ECO:0000259" key="2">
    <source>
        <dbReference type="Pfam" id="PF20658"/>
    </source>
</evidence>